<keyword evidence="4" id="KW-0804">Transcription</keyword>
<evidence type="ECO:0000256" key="4">
    <source>
        <dbReference type="ARBA" id="ARBA00023163"/>
    </source>
</evidence>
<dbReference type="RefSeq" id="WP_091837298.1">
    <property type="nucleotide sequence ID" value="NZ_FOAN01000006.1"/>
</dbReference>
<dbReference type="Proteomes" id="UP000199664">
    <property type="component" value="Unassembled WGS sequence"/>
</dbReference>
<dbReference type="Pfam" id="PF03466">
    <property type="entry name" value="LysR_substrate"/>
    <property type="match status" value="1"/>
</dbReference>
<evidence type="ECO:0000259" key="5">
    <source>
        <dbReference type="PROSITE" id="PS50931"/>
    </source>
</evidence>
<sequence length="310" mass="33969">MRKLPSLNAVRAFEATARHLSFTQAANELCVTVTAVSHQVRHLEAVLGLKLFERQARALALTAAGETLFPLLRDGFDRLADAFALLDDTRSADSVTVSTTRAFAERWLMPRLPAFHAAHPAITVHIDASEEVMDLRAEGIDLAIRYGPVPADQRQTVLLEDSYIAVASGDLCPAGRRAGIADMLGRPLIGYRWKNRALETPDWSAWLAQALPGKVPDFRQSWFSEETLALHAAGRGLGPLLCSDVLVDDALRDGSLVRLDGGSLPGFAFRLVEGATPRKRSTVLFRDWLRAEAAAFRRREAPELTLPQAA</sequence>
<dbReference type="GO" id="GO:0043565">
    <property type="term" value="F:sequence-specific DNA binding"/>
    <property type="evidence" value="ECO:0007669"/>
    <property type="project" value="TreeGrafter"/>
</dbReference>
<keyword evidence="3" id="KW-0238">DNA-binding</keyword>
<evidence type="ECO:0000256" key="2">
    <source>
        <dbReference type="ARBA" id="ARBA00023015"/>
    </source>
</evidence>
<dbReference type="Gene3D" id="3.40.190.10">
    <property type="entry name" value="Periplasmic binding protein-like II"/>
    <property type="match status" value="2"/>
</dbReference>
<name>A0A1H7TZM9_9HYPH</name>
<organism evidence="6 7">
    <name type="scientific">Bosea lupini</name>
    <dbReference type="NCBI Taxonomy" id="1036779"/>
    <lineage>
        <taxon>Bacteria</taxon>
        <taxon>Pseudomonadati</taxon>
        <taxon>Pseudomonadota</taxon>
        <taxon>Alphaproteobacteria</taxon>
        <taxon>Hyphomicrobiales</taxon>
        <taxon>Boseaceae</taxon>
        <taxon>Bosea</taxon>
    </lineage>
</organism>
<dbReference type="PANTHER" id="PTHR30537">
    <property type="entry name" value="HTH-TYPE TRANSCRIPTIONAL REGULATOR"/>
    <property type="match status" value="1"/>
</dbReference>
<dbReference type="InterPro" id="IPR036390">
    <property type="entry name" value="WH_DNA-bd_sf"/>
</dbReference>
<dbReference type="PANTHER" id="PTHR30537:SF26">
    <property type="entry name" value="GLYCINE CLEAVAGE SYSTEM TRANSCRIPTIONAL ACTIVATOR"/>
    <property type="match status" value="1"/>
</dbReference>
<evidence type="ECO:0000313" key="7">
    <source>
        <dbReference type="Proteomes" id="UP000199664"/>
    </source>
</evidence>
<gene>
    <name evidence="6" type="ORF">SAMN04515666_10659</name>
</gene>
<protein>
    <submittedName>
        <fullName evidence="6">Transcriptional regulator, LysR family</fullName>
    </submittedName>
</protein>
<dbReference type="PROSITE" id="PS50931">
    <property type="entry name" value="HTH_LYSR"/>
    <property type="match status" value="1"/>
</dbReference>
<feature type="domain" description="HTH lysR-type" evidence="5">
    <location>
        <begin position="5"/>
        <end position="62"/>
    </location>
</feature>
<dbReference type="GO" id="GO:0006351">
    <property type="term" value="P:DNA-templated transcription"/>
    <property type="evidence" value="ECO:0007669"/>
    <property type="project" value="TreeGrafter"/>
</dbReference>
<comment type="similarity">
    <text evidence="1">Belongs to the LysR transcriptional regulatory family.</text>
</comment>
<reference evidence="7" key="1">
    <citation type="submission" date="2016-10" db="EMBL/GenBank/DDBJ databases">
        <authorList>
            <person name="Varghese N."/>
            <person name="Submissions S."/>
        </authorList>
    </citation>
    <scope>NUCLEOTIDE SEQUENCE [LARGE SCALE GENOMIC DNA]</scope>
    <source>
        <strain evidence="7">LMG 26383,CCUG 61248,R- 45681</strain>
    </source>
</reference>
<dbReference type="Gene3D" id="1.10.10.10">
    <property type="entry name" value="Winged helix-like DNA-binding domain superfamily/Winged helix DNA-binding domain"/>
    <property type="match status" value="1"/>
</dbReference>
<dbReference type="AlphaFoldDB" id="A0A1H7TZM9"/>
<dbReference type="Pfam" id="PF00126">
    <property type="entry name" value="HTH_1"/>
    <property type="match status" value="1"/>
</dbReference>
<dbReference type="SUPFAM" id="SSF46785">
    <property type="entry name" value="Winged helix' DNA-binding domain"/>
    <property type="match status" value="1"/>
</dbReference>
<keyword evidence="2" id="KW-0805">Transcription regulation</keyword>
<dbReference type="InterPro" id="IPR036388">
    <property type="entry name" value="WH-like_DNA-bd_sf"/>
</dbReference>
<dbReference type="EMBL" id="FOAN01000006">
    <property type="protein sequence ID" value="SEL90201.1"/>
    <property type="molecule type" value="Genomic_DNA"/>
</dbReference>
<accession>A0A1H7TZM9</accession>
<dbReference type="PRINTS" id="PR00039">
    <property type="entry name" value="HTHLYSR"/>
</dbReference>
<dbReference type="OrthoDB" id="9793571at2"/>
<dbReference type="STRING" id="1036779.SAMN04515666_10659"/>
<evidence type="ECO:0000313" key="6">
    <source>
        <dbReference type="EMBL" id="SEL90201.1"/>
    </source>
</evidence>
<dbReference type="InterPro" id="IPR005119">
    <property type="entry name" value="LysR_subst-bd"/>
</dbReference>
<keyword evidence="7" id="KW-1185">Reference proteome</keyword>
<dbReference type="FunFam" id="1.10.10.10:FF:000038">
    <property type="entry name" value="Glycine cleavage system transcriptional activator"/>
    <property type="match status" value="1"/>
</dbReference>
<evidence type="ECO:0000256" key="1">
    <source>
        <dbReference type="ARBA" id="ARBA00009437"/>
    </source>
</evidence>
<evidence type="ECO:0000256" key="3">
    <source>
        <dbReference type="ARBA" id="ARBA00023125"/>
    </source>
</evidence>
<dbReference type="SUPFAM" id="SSF53850">
    <property type="entry name" value="Periplasmic binding protein-like II"/>
    <property type="match status" value="1"/>
</dbReference>
<proteinExistence type="inferred from homology"/>
<dbReference type="InterPro" id="IPR000847">
    <property type="entry name" value="LysR_HTH_N"/>
</dbReference>
<dbReference type="GO" id="GO:0003700">
    <property type="term" value="F:DNA-binding transcription factor activity"/>
    <property type="evidence" value="ECO:0007669"/>
    <property type="project" value="InterPro"/>
</dbReference>
<dbReference type="InterPro" id="IPR058163">
    <property type="entry name" value="LysR-type_TF_proteobact-type"/>
</dbReference>